<organism evidence="2">
    <name type="scientific">Florenciella sp. virus SA2</name>
    <dbReference type="NCBI Taxonomy" id="3240092"/>
    <lineage>
        <taxon>Viruses</taxon>
    </lineage>
</organism>
<gene>
    <name evidence="2" type="ORF">FloV-SA2_00307</name>
</gene>
<dbReference type="InterPro" id="IPR002877">
    <property type="entry name" value="RNA_MeTrfase_FtsJ_dom"/>
</dbReference>
<feature type="domain" description="Ribosomal RNA methyltransferase FtsJ" evidence="1">
    <location>
        <begin position="89"/>
        <end position="285"/>
    </location>
</feature>
<accession>A0AB39JFF8</accession>
<dbReference type="EMBL" id="PP542043">
    <property type="protein sequence ID" value="XDO02126.1"/>
    <property type="molecule type" value="Genomic_DNA"/>
</dbReference>
<dbReference type="GO" id="GO:0032259">
    <property type="term" value="P:methylation"/>
    <property type="evidence" value="ECO:0007669"/>
    <property type="project" value="UniProtKB-KW"/>
</dbReference>
<proteinExistence type="predicted"/>
<dbReference type="Gene3D" id="3.40.50.12760">
    <property type="match status" value="1"/>
</dbReference>
<protein>
    <submittedName>
        <fullName evidence="2">Ftsj-Like Methyltransferase</fullName>
    </submittedName>
</protein>
<dbReference type="GO" id="GO:0006370">
    <property type="term" value="P:7-methylguanosine mRNA capping"/>
    <property type="evidence" value="ECO:0007669"/>
    <property type="project" value="TreeGrafter"/>
</dbReference>
<dbReference type="InterPro" id="IPR029063">
    <property type="entry name" value="SAM-dependent_MTases_sf"/>
</dbReference>
<keyword evidence="2" id="KW-0808">Transferase</keyword>
<dbReference type="PANTHER" id="PTHR16121:SF0">
    <property type="entry name" value="CAP-SPECIFIC MRNA (NUCLEOSIDE-2'-O-)-METHYLTRANSFERASE 1"/>
    <property type="match status" value="1"/>
</dbReference>
<evidence type="ECO:0000313" key="2">
    <source>
        <dbReference type="EMBL" id="XDO02126.1"/>
    </source>
</evidence>
<sequence>MYGYLVNDILFNIEDTDISLNYGDNYIENYIINTTLKEYLINIKMEINLIINKWDIVKKYTNKYEYINTPINIENTNIKASVCSYKPISRSYFKMIEILKIYDFKFPKDILSFHLAEGPGGFIEALTNVRKNVNDAYYGMTLMTKNKDIPNWNKIDNLLSNNKNIHLIYGPKKDGNLYFRHNLDYIKSNFKNKMDFITADGGFDYSVDFNKQEENSINLIFCEVIYALTLQKHGGSFILKVFDIFHSNTIEILYILCYFYEKVYIYKPLTSREANSEKYLICINFDLKSNYENIMSKLIDGFTNLDLQKVNKILNHDINCYFLNKVQEINAIYGQQQIEKILTTVNYIHDESSLKEKLNKIKKVNIEKCKKWCKDYNQPITEGFVTSNVN</sequence>
<dbReference type="InterPro" id="IPR050851">
    <property type="entry name" value="mRNA_Cap_2O-Ribose_MeTrfase"/>
</dbReference>
<dbReference type="PANTHER" id="PTHR16121">
    <property type="entry name" value="CAP-SPECIFIC MRNA (NUCLEOSIDE-2'-O-)-METHYLTRANSFERASE 1-RELATED"/>
    <property type="match status" value="1"/>
</dbReference>
<keyword evidence="2" id="KW-0489">Methyltransferase</keyword>
<dbReference type="SUPFAM" id="SSF53335">
    <property type="entry name" value="S-adenosyl-L-methionine-dependent methyltransferases"/>
    <property type="match status" value="1"/>
</dbReference>
<dbReference type="Pfam" id="PF01728">
    <property type="entry name" value="FtsJ"/>
    <property type="match status" value="1"/>
</dbReference>
<evidence type="ECO:0000259" key="1">
    <source>
        <dbReference type="Pfam" id="PF01728"/>
    </source>
</evidence>
<name>A0AB39JFF8_9VIRU</name>
<dbReference type="GO" id="GO:0004483">
    <property type="term" value="F:methyltransferase cap1 activity"/>
    <property type="evidence" value="ECO:0007669"/>
    <property type="project" value="UniProtKB-ARBA"/>
</dbReference>
<reference evidence="2" key="1">
    <citation type="submission" date="2024-03" db="EMBL/GenBank/DDBJ databases">
        <title>Eukaryotic viruses encode the ribosomal protein eL40.</title>
        <authorList>
            <person name="Thomy J."/>
            <person name="Schvarcz C.R."/>
            <person name="McBeain K.A."/>
            <person name="Edwards K.F."/>
            <person name="Steward G.F."/>
        </authorList>
    </citation>
    <scope>NUCLEOTIDE SEQUENCE</scope>
    <source>
        <strain evidence="2">FloV-SA2</strain>
    </source>
</reference>